<keyword evidence="2" id="KW-1185">Reference proteome</keyword>
<dbReference type="GeneID" id="87755172"/>
<dbReference type="RefSeq" id="WP_091362738.1">
    <property type="nucleotide sequence ID" value="NZ_FMXA01000003.1"/>
</dbReference>
<protein>
    <submittedName>
        <fullName evidence="1">Uncharacterized protein</fullName>
    </submittedName>
</protein>
<reference evidence="1 2" key="1">
    <citation type="submission" date="2016-10" db="EMBL/GenBank/DDBJ databases">
        <authorList>
            <person name="de Groot N.N."/>
        </authorList>
    </citation>
    <scope>NUCLEOTIDE SEQUENCE [LARGE SCALE GENOMIC DNA]</scope>
    <source>
        <strain evidence="1 2">DSM 15230</strain>
    </source>
</reference>
<evidence type="ECO:0000313" key="1">
    <source>
        <dbReference type="EMBL" id="SDA37473.1"/>
    </source>
</evidence>
<evidence type="ECO:0000313" key="2">
    <source>
        <dbReference type="Proteomes" id="UP000199689"/>
    </source>
</evidence>
<name>A0A1G5UV29_9FIRM</name>
<accession>A0A1G5UV29</accession>
<dbReference type="STRING" id="209880.SAMN02910343_00116"/>
<sequence>MNQLITALIILGLAAWFVFSLRKVIQGAAGGARCGISSLRRHKKGASAYATVNGHPVILDRREAQKRRESLRQAMMTRRKN</sequence>
<proteinExistence type="predicted"/>
<dbReference type="EMBL" id="FMXA01000003">
    <property type="protein sequence ID" value="SDA37473.1"/>
    <property type="molecule type" value="Genomic_DNA"/>
</dbReference>
<dbReference type="Proteomes" id="UP000199689">
    <property type="component" value="Unassembled WGS sequence"/>
</dbReference>
<dbReference type="AlphaFoldDB" id="A0A1G5UV29"/>
<gene>
    <name evidence="1" type="ORF">SAMN02910343_00116</name>
</gene>
<organism evidence="1 2">
    <name type="scientific">Allisonella histaminiformans</name>
    <dbReference type="NCBI Taxonomy" id="209880"/>
    <lineage>
        <taxon>Bacteria</taxon>
        <taxon>Bacillati</taxon>
        <taxon>Bacillota</taxon>
        <taxon>Negativicutes</taxon>
        <taxon>Veillonellales</taxon>
        <taxon>Veillonellaceae</taxon>
        <taxon>Allisonella</taxon>
    </lineage>
</organism>